<dbReference type="Proteomes" id="UP000003448">
    <property type="component" value="Unassembled WGS sequence"/>
</dbReference>
<dbReference type="AlphaFoldDB" id="I0L1P8"/>
<dbReference type="EMBL" id="CAIE01000022">
    <property type="protein sequence ID" value="CCH17745.1"/>
    <property type="molecule type" value="Genomic_DNA"/>
</dbReference>
<gene>
    <name evidence="1" type="ORF">MILUP08_42676</name>
</gene>
<accession>I0L1P8</accession>
<reference evidence="2" key="1">
    <citation type="journal article" date="2012" name="J. Bacteriol.">
        <title>Genome Sequence of Micromonospora lupini Lupac 08, Isolated from Root Nodules of Lupinus angustifolius.</title>
        <authorList>
            <person name="Alonso-Vega P."/>
            <person name="Normand P."/>
            <person name="Bacigalupe R."/>
            <person name="Pujic P."/>
            <person name="Lajus A."/>
            <person name="Vallenet D."/>
            <person name="Carro L."/>
            <person name="Coll P."/>
            <person name="Trujillo M.E."/>
        </authorList>
    </citation>
    <scope>NUCLEOTIDE SEQUENCE [LARGE SCALE GENOMIC DNA]</scope>
    <source>
        <strain evidence="2">Lupac 08</strain>
    </source>
</reference>
<organism evidence="1 2">
    <name type="scientific">Micromonospora lupini str. Lupac 08</name>
    <dbReference type="NCBI Taxonomy" id="1150864"/>
    <lineage>
        <taxon>Bacteria</taxon>
        <taxon>Bacillati</taxon>
        <taxon>Actinomycetota</taxon>
        <taxon>Actinomycetes</taxon>
        <taxon>Micromonosporales</taxon>
        <taxon>Micromonosporaceae</taxon>
        <taxon>Micromonospora</taxon>
    </lineage>
</organism>
<evidence type="ECO:0000313" key="1">
    <source>
        <dbReference type="EMBL" id="CCH17745.1"/>
    </source>
</evidence>
<name>I0L1P8_9ACTN</name>
<sequence length="45" mass="4887">MPLNASSDARSTWVVEPGGQRYFEPSKPLLSLSPLWGDARAAQAK</sequence>
<keyword evidence="2" id="KW-1185">Reference proteome</keyword>
<evidence type="ECO:0000313" key="2">
    <source>
        <dbReference type="Proteomes" id="UP000003448"/>
    </source>
</evidence>
<proteinExistence type="predicted"/>
<protein>
    <submittedName>
        <fullName evidence="1">Uncharacterized protein</fullName>
    </submittedName>
</protein>
<comment type="caution">
    <text evidence="1">The sequence shown here is derived from an EMBL/GenBank/DDBJ whole genome shotgun (WGS) entry which is preliminary data.</text>
</comment>